<comment type="caution">
    <text evidence="7">The sequence shown here is derived from an EMBL/GenBank/DDBJ whole genome shotgun (WGS) entry which is preliminary data.</text>
</comment>
<evidence type="ECO:0000259" key="6">
    <source>
        <dbReference type="Pfam" id="PF00135"/>
    </source>
</evidence>
<dbReference type="AlphaFoldDB" id="A0A8J2P0J2"/>
<dbReference type="InterPro" id="IPR002018">
    <property type="entry name" value="CarbesteraseB"/>
</dbReference>
<dbReference type="EC" id="3.1.1.-" evidence="5"/>
<dbReference type="Proteomes" id="UP000708208">
    <property type="component" value="Unassembled WGS sequence"/>
</dbReference>
<keyword evidence="3 5" id="KW-0378">Hydrolase</keyword>
<evidence type="ECO:0000256" key="4">
    <source>
        <dbReference type="ARBA" id="ARBA00023180"/>
    </source>
</evidence>
<name>A0A8J2P0J2_9HEXA</name>
<evidence type="ECO:0000313" key="8">
    <source>
        <dbReference type="Proteomes" id="UP000708208"/>
    </source>
</evidence>
<evidence type="ECO:0000256" key="2">
    <source>
        <dbReference type="ARBA" id="ARBA00022487"/>
    </source>
</evidence>
<comment type="similarity">
    <text evidence="1 5">Belongs to the type-B carboxylesterase/lipase family.</text>
</comment>
<evidence type="ECO:0000256" key="5">
    <source>
        <dbReference type="RuleBase" id="RU361235"/>
    </source>
</evidence>
<dbReference type="PANTHER" id="PTHR43142:SF1">
    <property type="entry name" value="CARBOXYLIC ESTER HYDROLASE"/>
    <property type="match status" value="1"/>
</dbReference>
<evidence type="ECO:0000256" key="1">
    <source>
        <dbReference type="ARBA" id="ARBA00005964"/>
    </source>
</evidence>
<dbReference type="InterPro" id="IPR019826">
    <property type="entry name" value="Carboxylesterase_B_AS"/>
</dbReference>
<keyword evidence="2" id="KW-0719">Serine esterase</keyword>
<protein>
    <recommendedName>
        <fullName evidence="5">Carboxylic ester hydrolase</fullName>
        <ecNumber evidence="5">3.1.1.-</ecNumber>
    </recommendedName>
</protein>
<keyword evidence="8" id="KW-1185">Reference proteome</keyword>
<gene>
    <name evidence="7" type="ORF">AFUS01_LOCUS9000</name>
</gene>
<evidence type="ECO:0000313" key="7">
    <source>
        <dbReference type="EMBL" id="CAG7719689.1"/>
    </source>
</evidence>
<sequence>TLRGKSGRTYKSKRPFVELLGIPYGNTTEGEHRFTRSQDVSLPLSPTDENGVFDATKQGPCCPQLNSSSTCSSRQNENCLTLNIYTLMQTENAPKKLLPVIVHIHGGSFTVGSSDDYNGNRLLERDVVVASLNYRLGVLGLFCLNIKEAPGNAGMYDVVQALRFIKKHVHHFGGDPDRITITGCSAGSVIVTQLMASPMIRGEELFHRAIAMSGTALNEWGTSSSKDAEKVSLKIAQLVGCYDPTNSSSKVEVLDCMRQVSASQFVESLGQYQGTELSLGPLAIVPILPVIQVASDGPMFLDEHPLAVLSRKKQANIPLMMGTTRHDGSFALALQYGAYLEPNNYVQDSYFLKTKLVPKALQVLGIHDKTGAVFDALAHQYLGKDAKNSGNFTQMIPGLTDLHSVFFFKAAAYKTLLLHSRLQNESFWYSFDYSGKYTQYSSQVYPGNNPIRGGISHGDDLIYIFTIPQCEDLSPDDQVVSDRMVDYWVNFASNGNPNIEGDGGSSNLHENEGWPSYSEEHPGFVAIGVKDQFIPGIPSDYWQGCSCELWPELTLGQS</sequence>
<proteinExistence type="inferred from homology"/>
<keyword evidence="4" id="KW-0325">Glycoprotein</keyword>
<organism evidence="7 8">
    <name type="scientific">Allacma fusca</name>
    <dbReference type="NCBI Taxonomy" id="39272"/>
    <lineage>
        <taxon>Eukaryota</taxon>
        <taxon>Metazoa</taxon>
        <taxon>Ecdysozoa</taxon>
        <taxon>Arthropoda</taxon>
        <taxon>Hexapoda</taxon>
        <taxon>Collembola</taxon>
        <taxon>Symphypleona</taxon>
        <taxon>Sminthuridae</taxon>
        <taxon>Allacma</taxon>
    </lineage>
</organism>
<evidence type="ECO:0000256" key="3">
    <source>
        <dbReference type="ARBA" id="ARBA00022801"/>
    </source>
</evidence>
<dbReference type="PROSITE" id="PS00122">
    <property type="entry name" value="CARBOXYLESTERASE_B_1"/>
    <property type="match status" value="1"/>
</dbReference>
<accession>A0A8J2P0J2</accession>
<dbReference type="OrthoDB" id="3200163at2759"/>
<feature type="non-terminal residue" evidence="7">
    <location>
        <position position="558"/>
    </location>
</feature>
<dbReference type="EMBL" id="CAJVCH010063687">
    <property type="protein sequence ID" value="CAG7719689.1"/>
    <property type="molecule type" value="Genomic_DNA"/>
</dbReference>
<dbReference type="Pfam" id="PF00135">
    <property type="entry name" value="COesterase"/>
    <property type="match status" value="1"/>
</dbReference>
<dbReference type="GO" id="GO:0052689">
    <property type="term" value="F:carboxylic ester hydrolase activity"/>
    <property type="evidence" value="ECO:0007669"/>
    <property type="project" value="UniProtKB-KW"/>
</dbReference>
<reference evidence="7" key="1">
    <citation type="submission" date="2021-06" db="EMBL/GenBank/DDBJ databases">
        <authorList>
            <person name="Hodson N. C."/>
            <person name="Mongue J. A."/>
            <person name="Jaron S. K."/>
        </authorList>
    </citation>
    <scope>NUCLEOTIDE SEQUENCE</scope>
</reference>
<feature type="domain" description="Carboxylesterase type B" evidence="6">
    <location>
        <begin position="2"/>
        <end position="531"/>
    </location>
</feature>
<dbReference type="PANTHER" id="PTHR43142">
    <property type="entry name" value="CARBOXYLIC ESTER HYDROLASE"/>
    <property type="match status" value="1"/>
</dbReference>